<dbReference type="OrthoDB" id="121140at2"/>
<reference evidence="2 3" key="1">
    <citation type="submission" date="2019-03" db="EMBL/GenBank/DDBJ databases">
        <title>Genomic Encyclopedia of Type Strains, Phase IV (KMG-IV): sequencing the most valuable type-strain genomes for metagenomic binning, comparative biology and taxonomic classification.</title>
        <authorList>
            <person name="Goeker M."/>
        </authorList>
    </citation>
    <scope>NUCLEOTIDE SEQUENCE [LARGE SCALE GENOMIC DNA]</scope>
    <source>
        <strain evidence="2 3">DSM 101688</strain>
    </source>
</reference>
<evidence type="ECO:0000313" key="2">
    <source>
        <dbReference type="EMBL" id="TCS61633.1"/>
    </source>
</evidence>
<proteinExistence type="predicted"/>
<feature type="transmembrane region" description="Helical" evidence="1">
    <location>
        <begin position="39"/>
        <end position="62"/>
    </location>
</feature>
<dbReference type="AlphaFoldDB" id="A0A4R3J9K2"/>
<feature type="transmembrane region" description="Helical" evidence="1">
    <location>
        <begin position="253"/>
        <end position="277"/>
    </location>
</feature>
<sequence>MNDTLETPPSGPGNVGPARIRAFALVGETLGEIYRRRRALVKIAAVPAAVWALFGFVQLYMITQMLRNGVFKASVHGGESWLPTTFTVSGWLVNAILASGLAIACHRLLLLRTMPKSALGFDFGWREVRYIGYGVLIAIVAFAPFYLGMMLFLMLALGGAPSHAHVSPLLGMAVGLFFIGAFIFTYMAFVRLSLVVPAIAVDAGAGLFSRLKRAWRLGRPAPWRLTGAWMMITLIIGLVLIGPEILGGYIYGFYGGSAVLAIAFALGNVIVTILFAFMFSLAYRRLGGEISEPAPSEA</sequence>
<evidence type="ECO:0008006" key="4">
    <source>
        <dbReference type="Google" id="ProtNLM"/>
    </source>
</evidence>
<name>A0A4R3J9K2_9PROT</name>
<keyword evidence="3" id="KW-1185">Reference proteome</keyword>
<accession>A0A4R3J9K2</accession>
<evidence type="ECO:0000256" key="1">
    <source>
        <dbReference type="SAM" id="Phobius"/>
    </source>
</evidence>
<keyword evidence="1" id="KW-0472">Membrane</keyword>
<dbReference type="EMBL" id="SLZW01000007">
    <property type="protein sequence ID" value="TCS61633.1"/>
    <property type="molecule type" value="Genomic_DNA"/>
</dbReference>
<protein>
    <recommendedName>
        <fullName evidence="4">Glycerophosphoryl diester phosphodiesterase family protein</fullName>
    </recommendedName>
</protein>
<keyword evidence="1" id="KW-1133">Transmembrane helix</keyword>
<keyword evidence="1" id="KW-0812">Transmembrane</keyword>
<feature type="transmembrane region" description="Helical" evidence="1">
    <location>
        <begin position="130"/>
        <end position="157"/>
    </location>
</feature>
<feature type="transmembrane region" description="Helical" evidence="1">
    <location>
        <begin position="91"/>
        <end position="110"/>
    </location>
</feature>
<organism evidence="2 3">
    <name type="scientific">Varunaivibrio sulfuroxidans</name>
    <dbReference type="NCBI Taxonomy" id="1773489"/>
    <lineage>
        <taxon>Bacteria</taxon>
        <taxon>Pseudomonadati</taxon>
        <taxon>Pseudomonadota</taxon>
        <taxon>Alphaproteobacteria</taxon>
        <taxon>Rhodospirillales</taxon>
        <taxon>Magnetovibrionaceae</taxon>
        <taxon>Varunaivibrio</taxon>
    </lineage>
</organism>
<gene>
    <name evidence="2" type="ORF">EDD55_10742</name>
</gene>
<dbReference type="RefSeq" id="WP_132939349.1">
    <property type="nucleotide sequence ID" value="NZ_CP119676.1"/>
</dbReference>
<feature type="transmembrane region" description="Helical" evidence="1">
    <location>
        <begin position="221"/>
        <end position="241"/>
    </location>
</feature>
<evidence type="ECO:0000313" key="3">
    <source>
        <dbReference type="Proteomes" id="UP000295304"/>
    </source>
</evidence>
<feature type="transmembrane region" description="Helical" evidence="1">
    <location>
        <begin position="169"/>
        <end position="200"/>
    </location>
</feature>
<comment type="caution">
    <text evidence="2">The sequence shown here is derived from an EMBL/GenBank/DDBJ whole genome shotgun (WGS) entry which is preliminary data.</text>
</comment>
<dbReference type="Proteomes" id="UP000295304">
    <property type="component" value="Unassembled WGS sequence"/>
</dbReference>